<gene>
    <name evidence="1" type="ordered locus">VIT_15s0046g03250</name>
</gene>
<reference evidence="2" key="1">
    <citation type="journal article" date="2007" name="Nature">
        <title>The grapevine genome sequence suggests ancestral hexaploidization in major angiosperm phyla.</title>
        <authorList>
            <consortium name="The French-Italian Public Consortium for Grapevine Genome Characterization."/>
            <person name="Jaillon O."/>
            <person name="Aury J.-M."/>
            <person name="Noel B."/>
            <person name="Policriti A."/>
            <person name="Clepet C."/>
            <person name="Casagrande A."/>
            <person name="Choisne N."/>
            <person name="Aubourg S."/>
            <person name="Vitulo N."/>
            <person name="Jubin C."/>
            <person name="Vezzi A."/>
            <person name="Legeai F."/>
            <person name="Hugueney P."/>
            <person name="Dasilva C."/>
            <person name="Horner D."/>
            <person name="Mica E."/>
            <person name="Jublot D."/>
            <person name="Poulain J."/>
            <person name="Bruyere C."/>
            <person name="Billault A."/>
            <person name="Segurens B."/>
            <person name="Gouyvenoux M."/>
            <person name="Ugarte E."/>
            <person name="Cattonaro F."/>
            <person name="Anthouard V."/>
            <person name="Vico V."/>
            <person name="Del Fabbro C."/>
            <person name="Alaux M."/>
            <person name="Di Gaspero G."/>
            <person name="Dumas V."/>
            <person name="Felice N."/>
            <person name="Paillard S."/>
            <person name="Juman I."/>
            <person name="Moroldo M."/>
            <person name="Scalabrin S."/>
            <person name="Canaguier A."/>
            <person name="Le Clainche I."/>
            <person name="Malacrida G."/>
            <person name="Durand E."/>
            <person name="Pesole G."/>
            <person name="Laucou V."/>
            <person name="Chatelet P."/>
            <person name="Merdinoglu D."/>
            <person name="Delledonne M."/>
            <person name="Pezzotti M."/>
            <person name="Lecharny A."/>
            <person name="Scarpelli C."/>
            <person name="Artiguenave F."/>
            <person name="Pe M.E."/>
            <person name="Valle G."/>
            <person name="Morgante M."/>
            <person name="Caboche M."/>
            <person name="Adam-Blondon A.-F."/>
            <person name="Weissenbach J."/>
            <person name="Quetier F."/>
            <person name="Wincker P."/>
        </authorList>
    </citation>
    <scope>NUCLEOTIDE SEQUENCE [LARGE SCALE GENOMIC DNA]</scope>
    <source>
        <strain evidence="2">cv. Pinot noir / PN40024</strain>
    </source>
</reference>
<dbReference type="AlphaFoldDB" id="F6I6J3"/>
<dbReference type="InParanoid" id="F6I6J3"/>
<evidence type="ECO:0000313" key="1">
    <source>
        <dbReference type="EMBL" id="CCB62386.1"/>
    </source>
</evidence>
<organism evidence="1 2">
    <name type="scientific">Vitis vinifera</name>
    <name type="common">Grape</name>
    <dbReference type="NCBI Taxonomy" id="29760"/>
    <lineage>
        <taxon>Eukaryota</taxon>
        <taxon>Viridiplantae</taxon>
        <taxon>Streptophyta</taxon>
        <taxon>Embryophyta</taxon>
        <taxon>Tracheophyta</taxon>
        <taxon>Spermatophyta</taxon>
        <taxon>Magnoliopsida</taxon>
        <taxon>eudicotyledons</taxon>
        <taxon>Gunneridae</taxon>
        <taxon>Pentapetalae</taxon>
        <taxon>rosids</taxon>
        <taxon>Vitales</taxon>
        <taxon>Vitaceae</taxon>
        <taxon>Viteae</taxon>
        <taxon>Vitis</taxon>
    </lineage>
</organism>
<name>F6I6J3_VITVI</name>
<keyword evidence="2" id="KW-1185">Reference proteome</keyword>
<proteinExistence type="predicted"/>
<protein>
    <submittedName>
        <fullName evidence="1">Uncharacterized protein</fullName>
    </submittedName>
</protein>
<sequence length="31" mass="3476">MLGILTAVDDFSCFSINCEEDMIYEDTSSLL</sequence>
<dbReference type="PaxDb" id="29760-VIT_15s0046g03250.t01"/>
<dbReference type="EMBL" id="FN596755">
    <property type="protein sequence ID" value="CCB62386.1"/>
    <property type="molecule type" value="Genomic_DNA"/>
</dbReference>
<accession>F6I6J3</accession>
<dbReference type="HOGENOM" id="CLU_3400214_0_0_1"/>
<dbReference type="Proteomes" id="UP000009183">
    <property type="component" value="Chromosome 15"/>
</dbReference>
<evidence type="ECO:0000313" key="2">
    <source>
        <dbReference type="Proteomes" id="UP000009183"/>
    </source>
</evidence>